<evidence type="ECO:0000256" key="1">
    <source>
        <dbReference type="SAM" id="Phobius"/>
    </source>
</evidence>
<evidence type="ECO:0000313" key="4">
    <source>
        <dbReference type="Proteomes" id="UP000321926"/>
    </source>
</evidence>
<name>A0A5C8JJC1_9BACT</name>
<proteinExistence type="predicted"/>
<feature type="transmembrane region" description="Helical" evidence="1">
    <location>
        <begin position="47"/>
        <end position="69"/>
    </location>
</feature>
<organism evidence="3 4">
    <name type="scientific">Pontibacter qinzhouensis</name>
    <dbReference type="NCBI Taxonomy" id="2603253"/>
    <lineage>
        <taxon>Bacteria</taxon>
        <taxon>Pseudomonadati</taxon>
        <taxon>Bacteroidota</taxon>
        <taxon>Cytophagia</taxon>
        <taxon>Cytophagales</taxon>
        <taxon>Hymenobacteraceae</taxon>
        <taxon>Pontibacter</taxon>
    </lineage>
</organism>
<feature type="signal peptide" evidence="2">
    <location>
        <begin position="1"/>
        <end position="31"/>
    </location>
</feature>
<keyword evidence="1" id="KW-1133">Transmembrane helix</keyword>
<accession>A0A5C8JJC1</accession>
<comment type="caution">
    <text evidence="3">The sequence shown here is derived from an EMBL/GenBank/DDBJ whole genome shotgun (WGS) entry which is preliminary data.</text>
</comment>
<evidence type="ECO:0000313" key="3">
    <source>
        <dbReference type="EMBL" id="TXK37013.1"/>
    </source>
</evidence>
<keyword evidence="1" id="KW-0812">Transmembrane</keyword>
<keyword evidence="4" id="KW-1185">Reference proteome</keyword>
<feature type="chain" id="PRO_5022805581" evidence="2">
    <location>
        <begin position="32"/>
        <end position="73"/>
    </location>
</feature>
<protein>
    <submittedName>
        <fullName evidence="3">Uncharacterized protein</fullName>
    </submittedName>
</protein>
<dbReference type="RefSeq" id="WP_147922802.1">
    <property type="nucleotide sequence ID" value="NZ_VRTY01000066.1"/>
</dbReference>
<dbReference type="AlphaFoldDB" id="A0A5C8JJC1"/>
<dbReference type="Proteomes" id="UP000321926">
    <property type="component" value="Unassembled WGS sequence"/>
</dbReference>
<evidence type="ECO:0000256" key="2">
    <source>
        <dbReference type="SAM" id="SignalP"/>
    </source>
</evidence>
<sequence length="73" mass="8224">MRKFLHFICKAFPKLLLLLIGVLAHATPAAACTTCSRPLQAEIFTTDFFLVLLLLLLPFVLVWALVYGLHKLK</sequence>
<keyword evidence="1" id="KW-0472">Membrane</keyword>
<gene>
    <name evidence="3" type="ORF">FVR03_16155</name>
</gene>
<keyword evidence="2" id="KW-0732">Signal</keyword>
<reference evidence="3 4" key="1">
    <citation type="submission" date="2019-08" db="EMBL/GenBank/DDBJ databases">
        <authorList>
            <person name="Shi S."/>
        </authorList>
    </citation>
    <scope>NUCLEOTIDE SEQUENCE [LARGE SCALE GENOMIC DNA]</scope>
    <source>
        <strain evidence="3 4">GY10130</strain>
    </source>
</reference>
<dbReference type="EMBL" id="VRTY01000066">
    <property type="protein sequence ID" value="TXK37013.1"/>
    <property type="molecule type" value="Genomic_DNA"/>
</dbReference>